<reference evidence="4" key="1">
    <citation type="submission" date="2020-05" db="EMBL/GenBank/DDBJ databases">
        <title>Frigoriglobus tundricola gen. nov., sp. nov., a psychrotolerant cellulolytic planctomycete of the family Gemmataceae with two divergent copies of 16S rRNA gene.</title>
        <authorList>
            <person name="Kulichevskaya I.S."/>
            <person name="Ivanova A.A."/>
            <person name="Naumoff D.G."/>
            <person name="Beletsky A.V."/>
            <person name="Rijpstra W.I.C."/>
            <person name="Sinninghe Damste J.S."/>
            <person name="Mardanov A.V."/>
            <person name="Ravin N.V."/>
            <person name="Dedysh S.N."/>
        </authorList>
    </citation>
    <scope>NUCLEOTIDE SEQUENCE [LARGE SCALE GENOMIC DNA]</scope>
    <source>
        <strain evidence="4">PL17</strain>
    </source>
</reference>
<keyword evidence="4" id="KW-1185">Reference proteome</keyword>
<dbReference type="KEGG" id="ftj:FTUN_3677"/>
<accession>A0A6M5YT51</accession>
<dbReference type="AlphaFoldDB" id="A0A6M5YT51"/>
<feature type="domain" description="Putative restriction endonuclease" evidence="2">
    <location>
        <begin position="39"/>
        <end position="148"/>
    </location>
</feature>
<feature type="region of interest" description="Disordered" evidence="1">
    <location>
        <begin position="219"/>
        <end position="240"/>
    </location>
</feature>
<evidence type="ECO:0000313" key="3">
    <source>
        <dbReference type="EMBL" id="QJW96122.1"/>
    </source>
</evidence>
<dbReference type="InterPro" id="IPR012296">
    <property type="entry name" value="Nuclease_put_TT1808"/>
</dbReference>
<evidence type="ECO:0000256" key="1">
    <source>
        <dbReference type="SAM" id="MobiDB-lite"/>
    </source>
</evidence>
<name>A0A6M5YT51_9BACT</name>
<sequence length="264" mass="30214">MSSERTAASEIVYPDSDGKPKADNTLQWDWMVKIVGELREVFAGQDVFVAGDLLWYPVKGDPKTVTAPDAMVAIGRPAGYRGSYKQWEEAGIAPQVVFEILSPSNSREEMAEKLKFYDRYGVEEYYVLNPRKHTANGWVRIDGQFQFVSPIGGYISPRLGIRFEENGDLRLFTPDGREFRTREERVEEIQEELRKTALAFEDERTRALEALRQLSEERLRAEQERTRAEQERTRAEQERAAKDALAARLRELGINPDTILKPAG</sequence>
<dbReference type="SUPFAM" id="SSF52980">
    <property type="entry name" value="Restriction endonuclease-like"/>
    <property type="match status" value="1"/>
</dbReference>
<dbReference type="PANTHER" id="PTHR33352">
    <property type="entry name" value="SLR1095 PROTEIN"/>
    <property type="match status" value="1"/>
</dbReference>
<evidence type="ECO:0000259" key="2">
    <source>
        <dbReference type="Pfam" id="PF05685"/>
    </source>
</evidence>
<organism evidence="3 4">
    <name type="scientific">Frigoriglobus tundricola</name>
    <dbReference type="NCBI Taxonomy" id="2774151"/>
    <lineage>
        <taxon>Bacteria</taxon>
        <taxon>Pseudomonadati</taxon>
        <taxon>Planctomycetota</taxon>
        <taxon>Planctomycetia</taxon>
        <taxon>Gemmatales</taxon>
        <taxon>Gemmataceae</taxon>
        <taxon>Frigoriglobus</taxon>
    </lineage>
</organism>
<dbReference type="Gene3D" id="3.90.1570.10">
    <property type="entry name" value="tt1808, chain A"/>
    <property type="match status" value="1"/>
</dbReference>
<dbReference type="EMBL" id="CP053452">
    <property type="protein sequence ID" value="QJW96122.1"/>
    <property type="molecule type" value="Genomic_DNA"/>
</dbReference>
<evidence type="ECO:0000313" key="4">
    <source>
        <dbReference type="Proteomes" id="UP000503447"/>
    </source>
</evidence>
<dbReference type="Proteomes" id="UP000503447">
    <property type="component" value="Chromosome"/>
</dbReference>
<dbReference type="Pfam" id="PF05685">
    <property type="entry name" value="Uma2"/>
    <property type="match status" value="1"/>
</dbReference>
<proteinExistence type="predicted"/>
<dbReference type="CDD" id="cd06260">
    <property type="entry name" value="DUF820-like"/>
    <property type="match status" value="1"/>
</dbReference>
<dbReference type="RefSeq" id="WP_171471765.1">
    <property type="nucleotide sequence ID" value="NZ_CP053452.2"/>
</dbReference>
<gene>
    <name evidence="3" type="ORF">FTUN_3677</name>
</gene>
<protein>
    <recommendedName>
        <fullName evidence="2">Putative restriction endonuclease domain-containing protein</fullName>
    </recommendedName>
</protein>
<dbReference type="InterPro" id="IPR011335">
    <property type="entry name" value="Restrct_endonuc-II-like"/>
</dbReference>
<dbReference type="InterPro" id="IPR008538">
    <property type="entry name" value="Uma2"/>
</dbReference>
<dbReference type="PANTHER" id="PTHR33352:SF2">
    <property type="entry name" value="SLL0995 PROTEIN"/>
    <property type="match status" value="1"/>
</dbReference>